<evidence type="ECO:0000256" key="1">
    <source>
        <dbReference type="ARBA" id="ARBA00009550"/>
    </source>
</evidence>
<evidence type="ECO:0000313" key="5">
    <source>
        <dbReference type="RefSeq" id="XP_015585769.1"/>
    </source>
</evidence>
<accession>A0AAJ7BGZ5</accession>
<gene>
    <name evidence="5 6 7" type="primary">LOC107263270</name>
</gene>
<dbReference type="RefSeq" id="XP_024936386.1">
    <property type="nucleotide sequence ID" value="XM_025080618.1"/>
</dbReference>
<dbReference type="GeneID" id="107263270"/>
<dbReference type="GO" id="GO:0019905">
    <property type="term" value="F:syntaxin binding"/>
    <property type="evidence" value="ECO:0007669"/>
    <property type="project" value="InterPro"/>
</dbReference>
<feature type="compositionally biased region" description="Basic and acidic residues" evidence="3">
    <location>
        <begin position="489"/>
        <end position="504"/>
    </location>
</feature>
<dbReference type="RefSeq" id="XP_015585769.1">
    <property type="nucleotide sequence ID" value="XM_015730283.2"/>
</dbReference>
<reference evidence="5 6" key="1">
    <citation type="submission" date="2025-04" db="UniProtKB">
        <authorList>
            <consortium name="RefSeq"/>
        </authorList>
    </citation>
    <scope>IDENTIFICATION</scope>
</reference>
<sequence>MDSEVSEIVETLTAETVKEENETKPNDYVKDKKNFKKDGSKKKDDRSAERVLKSLSNLESSEEKLVAMCKKYSEVIDENRKLQLALKQSEKKVIMIQREKEQVQAERSKAVLARSRLESLCRELQRQNKAVKDESLLRIREEEEKRKEFSSQLQNAFTEVTALMNQCKENNSAMEKCHATSVKTSKNFDIMCKQYDHSLRIIKQLNEQMILESQLHEAKLAKAKMEMTAEKEALLKEKQQLLLNLTEQQMQIGELQAMETSLRSELSIYTDKYDEFQNALTKSNSVFGGFKEEMEKMSSQILKLEMETRTWKQRWENSQTALLEMAADKQQRDAEFATTCKKLTQLKQLCRTLQNERTSLLAQLRETNTTTNQKCNEQTETRESTESPIKQQDVESKDEEQPQDKLTENDPLAEPAKQEEQEKDQQEEEITDSQNKTDDEEQHSNTRQAEIDTPTETVEDSLPIEHQEKSQISSENNEPTLPAETEVATQHECEEEAKHSSPKG</sequence>
<dbReference type="Pfam" id="PF09728">
    <property type="entry name" value="Taxilin"/>
    <property type="match status" value="1"/>
</dbReference>
<dbReference type="RefSeq" id="XP_024936387.1">
    <property type="nucleotide sequence ID" value="XM_025080619.1"/>
</dbReference>
<keyword evidence="2" id="KW-0175">Coiled coil</keyword>
<evidence type="ECO:0000256" key="3">
    <source>
        <dbReference type="SAM" id="MobiDB-lite"/>
    </source>
</evidence>
<evidence type="ECO:0000313" key="6">
    <source>
        <dbReference type="RefSeq" id="XP_024936386.1"/>
    </source>
</evidence>
<feature type="compositionally biased region" description="Basic and acidic residues" evidence="3">
    <location>
        <begin position="16"/>
        <end position="50"/>
    </location>
</feature>
<feature type="region of interest" description="Disordered" evidence="3">
    <location>
        <begin position="362"/>
        <end position="504"/>
    </location>
</feature>
<dbReference type="InterPro" id="IPR026183">
    <property type="entry name" value="Taxilin_fam"/>
</dbReference>
<dbReference type="Proteomes" id="UP000694920">
    <property type="component" value="Unplaced"/>
</dbReference>
<comment type="similarity">
    <text evidence="1">Belongs to the taxilin family.</text>
</comment>
<dbReference type="PANTHER" id="PTHR16127:SF13">
    <property type="entry name" value="GH01188P"/>
    <property type="match status" value="1"/>
</dbReference>
<feature type="compositionally biased region" description="Polar residues" evidence="3">
    <location>
        <begin position="362"/>
        <end position="376"/>
    </location>
</feature>
<feature type="region of interest" description="Disordered" evidence="3">
    <location>
        <begin position="12"/>
        <end position="50"/>
    </location>
</feature>
<protein>
    <submittedName>
        <fullName evidence="5 6">Beta-taxilin</fullName>
    </submittedName>
</protein>
<evidence type="ECO:0000313" key="7">
    <source>
        <dbReference type="RefSeq" id="XP_024936387.1"/>
    </source>
</evidence>
<name>A0AAJ7BGZ5_CEPCN</name>
<dbReference type="KEGG" id="ccin:107263270"/>
<keyword evidence="4" id="KW-1185">Reference proteome</keyword>
<feature type="compositionally biased region" description="Polar residues" evidence="3">
    <location>
        <begin position="470"/>
        <end position="479"/>
    </location>
</feature>
<evidence type="ECO:0000313" key="4">
    <source>
        <dbReference type="Proteomes" id="UP000694920"/>
    </source>
</evidence>
<dbReference type="AlphaFoldDB" id="A0AAJ7BGZ5"/>
<evidence type="ECO:0000256" key="2">
    <source>
        <dbReference type="SAM" id="Coils"/>
    </source>
</evidence>
<feature type="coiled-coil region" evidence="2">
    <location>
        <begin position="72"/>
        <end position="159"/>
    </location>
</feature>
<dbReference type="PANTHER" id="PTHR16127">
    <property type="entry name" value="TAXILIN"/>
    <property type="match status" value="1"/>
</dbReference>
<proteinExistence type="inferred from homology"/>
<organism evidence="4 5">
    <name type="scientific">Cephus cinctus</name>
    <name type="common">Wheat stem sawfly</name>
    <dbReference type="NCBI Taxonomy" id="211228"/>
    <lineage>
        <taxon>Eukaryota</taxon>
        <taxon>Metazoa</taxon>
        <taxon>Ecdysozoa</taxon>
        <taxon>Arthropoda</taxon>
        <taxon>Hexapoda</taxon>
        <taxon>Insecta</taxon>
        <taxon>Pterygota</taxon>
        <taxon>Neoptera</taxon>
        <taxon>Endopterygota</taxon>
        <taxon>Hymenoptera</taxon>
        <taxon>Cephoidea</taxon>
        <taxon>Cephidae</taxon>
        <taxon>Cephus</taxon>
    </lineage>
</organism>
<feature type="coiled-coil region" evidence="2">
    <location>
        <begin position="220"/>
        <end position="251"/>
    </location>
</feature>
<feature type="compositionally biased region" description="Basic and acidic residues" evidence="3">
    <location>
        <begin position="392"/>
        <end position="408"/>
    </location>
</feature>